<dbReference type="GO" id="GO:0015254">
    <property type="term" value="F:glycerol channel activity"/>
    <property type="evidence" value="ECO:0007669"/>
    <property type="project" value="TreeGrafter"/>
</dbReference>
<keyword evidence="11" id="KW-1185">Reference proteome</keyword>
<dbReference type="PANTHER" id="PTHR43829:SF9">
    <property type="entry name" value="AQUAPORIN-9"/>
    <property type="match status" value="1"/>
</dbReference>
<dbReference type="Proteomes" id="UP000191024">
    <property type="component" value="Chromosome F"/>
</dbReference>
<dbReference type="AlphaFoldDB" id="A0A1G4K4Z4"/>
<dbReference type="OrthoDB" id="3222at2759"/>
<feature type="transmembrane region" description="Helical" evidence="9">
    <location>
        <begin position="411"/>
        <end position="433"/>
    </location>
</feature>
<accession>A0A1G4K4Z4</accession>
<dbReference type="PANTHER" id="PTHR43829">
    <property type="entry name" value="AQUAPORIN OR AQUAGLYCEROPORIN RELATED"/>
    <property type="match status" value="1"/>
</dbReference>
<dbReference type="CDD" id="cd00333">
    <property type="entry name" value="MIP"/>
    <property type="match status" value="1"/>
</dbReference>
<evidence type="ECO:0000256" key="4">
    <source>
        <dbReference type="ARBA" id="ARBA00022692"/>
    </source>
</evidence>
<organism evidence="10 11">
    <name type="scientific">Lachancea mirantina</name>
    <dbReference type="NCBI Taxonomy" id="1230905"/>
    <lineage>
        <taxon>Eukaryota</taxon>
        <taxon>Fungi</taxon>
        <taxon>Dikarya</taxon>
        <taxon>Ascomycota</taxon>
        <taxon>Saccharomycotina</taxon>
        <taxon>Saccharomycetes</taxon>
        <taxon>Saccharomycetales</taxon>
        <taxon>Saccharomycetaceae</taxon>
        <taxon>Lachancea</taxon>
    </lineage>
</organism>
<evidence type="ECO:0000256" key="8">
    <source>
        <dbReference type="SAM" id="MobiDB-lite"/>
    </source>
</evidence>
<feature type="transmembrane region" description="Helical" evidence="9">
    <location>
        <begin position="454"/>
        <end position="474"/>
    </location>
</feature>
<dbReference type="GO" id="GO:0005886">
    <property type="term" value="C:plasma membrane"/>
    <property type="evidence" value="ECO:0007669"/>
    <property type="project" value="TreeGrafter"/>
</dbReference>
<keyword evidence="3" id="KW-0813">Transport</keyword>
<feature type="region of interest" description="Disordered" evidence="8">
    <location>
        <begin position="1"/>
        <end position="162"/>
    </location>
</feature>
<feature type="transmembrane region" description="Helical" evidence="9">
    <location>
        <begin position="569"/>
        <end position="588"/>
    </location>
</feature>
<dbReference type="GO" id="GO:0015250">
    <property type="term" value="F:water channel activity"/>
    <property type="evidence" value="ECO:0007669"/>
    <property type="project" value="TreeGrafter"/>
</dbReference>
<dbReference type="PROSITE" id="PS00221">
    <property type="entry name" value="MIP"/>
    <property type="match status" value="1"/>
</dbReference>
<sequence length="675" mass="74815">MSLQEAQSAERKPGPFRYVSENSIPQLESLNSSQASRTPTRTPKRDHDGGPHLLKKMFKKPSVTRSFGSFAQTNQTGGGDSGSKSKVYRSAKDTRNTLSSLALFSSENKFSPPREKPPFGPAHSAPNIKNQPRTRVGSRRKPKRDGGYYRGRDHDYDLQRRTSHRNYVDPLYDHLNPTNDEEGEKPIWGLNKPLPHVLDGRLAKKMMRRNIEAQSKEPTRPNSKQASRRGSTASVHKLRKFMKRAASKKKLDDIEAQAGEPESSKEYRDEDIDKQFDQVFSDANTVDEGSQREAPVALPATKEGTLHSNSSVRDETSTTSAAPSRESQEAKLDEQLPIECVAEEIEREQQKEHDEKPDELKFTNYWAKLRHKLKEPFAEFIGTLILVAFGVGGTLQNLVTDGAGGSYETVAFGWGFGAMLGVYIAGGVSGGHLNPAVTIAIALFRKFPKGKVPVYIIAQIFGAFFGGAIAYGYFWSSISVYEGGEHLRTVKTGSCLFTNPKSYVTWRNAFFDEFISSAMLVGCLMGLLDDSNSPPAPGTGAFIVGLLIAAIGMTLGYQTNFTMNPARDLGPRIFASMIGYGAEVFHLYKWWWAWGAWGATILGGITGAFIYDVFIFTGCESPINYPDNSYVKQKVDELLYETLPEQLGFESTKSSGSSEMSEEDEKRDDLKADTM</sequence>
<dbReference type="InterPro" id="IPR050363">
    <property type="entry name" value="MIP/Aquaporin"/>
</dbReference>
<feature type="compositionally biased region" description="Polar residues" evidence="8">
    <location>
        <begin position="220"/>
        <end position="234"/>
    </location>
</feature>
<dbReference type="InterPro" id="IPR000425">
    <property type="entry name" value="MIP"/>
</dbReference>
<feature type="compositionally biased region" description="Polar residues" evidence="8">
    <location>
        <begin position="96"/>
        <end position="109"/>
    </location>
</feature>
<feature type="region of interest" description="Disordered" evidence="8">
    <location>
        <begin position="284"/>
        <end position="333"/>
    </location>
</feature>
<keyword evidence="5" id="KW-0677">Repeat</keyword>
<dbReference type="PRINTS" id="PR02019">
    <property type="entry name" value="AQUAPORIN7"/>
</dbReference>
<reference evidence="11" key="1">
    <citation type="submission" date="2016-03" db="EMBL/GenBank/DDBJ databases">
        <authorList>
            <person name="Devillers H."/>
        </authorList>
    </citation>
    <scope>NUCLEOTIDE SEQUENCE [LARGE SCALE GENOMIC DNA]</scope>
</reference>
<evidence type="ECO:0000256" key="2">
    <source>
        <dbReference type="ARBA" id="ARBA00006175"/>
    </source>
</evidence>
<feature type="compositionally biased region" description="Polar residues" evidence="8">
    <location>
        <begin position="306"/>
        <end position="322"/>
    </location>
</feature>
<dbReference type="FunFam" id="1.20.1080.10:FF:000022">
    <property type="entry name" value="MIP aquaporin"/>
    <property type="match status" value="1"/>
</dbReference>
<proteinExistence type="inferred from homology"/>
<evidence type="ECO:0000256" key="9">
    <source>
        <dbReference type="SAM" id="Phobius"/>
    </source>
</evidence>
<feature type="region of interest" description="Disordered" evidence="8">
    <location>
        <begin position="210"/>
        <end position="270"/>
    </location>
</feature>
<dbReference type="STRING" id="1230905.A0A1G4K4Z4"/>
<dbReference type="InterPro" id="IPR022357">
    <property type="entry name" value="MIP_CS"/>
</dbReference>
<name>A0A1G4K4Z4_9SACH</name>
<feature type="transmembrane region" description="Helical" evidence="9">
    <location>
        <begin position="538"/>
        <end position="557"/>
    </location>
</feature>
<feature type="transmembrane region" description="Helical" evidence="9">
    <location>
        <begin position="594"/>
        <end position="616"/>
    </location>
</feature>
<feature type="compositionally biased region" description="Basic residues" evidence="8">
    <location>
        <begin position="236"/>
        <end position="248"/>
    </location>
</feature>
<feature type="compositionally biased region" description="Polar residues" evidence="8">
    <location>
        <begin position="63"/>
        <end position="75"/>
    </location>
</feature>
<feature type="compositionally biased region" description="Basic and acidic residues" evidence="8">
    <location>
        <begin position="210"/>
        <end position="219"/>
    </location>
</feature>
<evidence type="ECO:0000256" key="3">
    <source>
        <dbReference type="ARBA" id="ARBA00022448"/>
    </source>
</evidence>
<evidence type="ECO:0000313" key="11">
    <source>
        <dbReference type="Proteomes" id="UP000191024"/>
    </source>
</evidence>
<feature type="compositionally biased region" description="Low complexity" evidence="8">
    <location>
        <begin position="650"/>
        <end position="659"/>
    </location>
</feature>
<evidence type="ECO:0000256" key="6">
    <source>
        <dbReference type="ARBA" id="ARBA00022989"/>
    </source>
</evidence>
<dbReference type="Gene3D" id="1.20.1080.10">
    <property type="entry name" value="Glycerol uptake facilitator protein"/>
    <property type="match status" value="1"/>
</dbReference>
<keyword evidence="6 9" id="KW-1133">Transmembrane helix</keyword>
<keyword evidence="4 9" id="KW-0812">Transmembrane</keyword>
<keyword evidence="7 9" id="KW-0472">Membrane</keyword>
<feature type="compositionally biased region" description="Basic and acidic residues" evidence="8">
    <location>
        <begin position="144"/>
        <end position="160"/>
    </location>
</feature>
<dbReference type="NCBIfam" id="TIGR00861">
    <property type="entry name" value="MIP"/>
    <property type="match status" value="1"/>
</dbReference>
<evidence type="ECO:0000256" key="7">
    <source>
        <dbReference type="ARBA" id="ARBA00023136"/>
    </source>
</evidence>
<gene>
    <name evidence="10" type="ORF">LAMI_0F16512G</name>
</gene>
<protein>
    <submittedName>
        <fullName evidence="10">LAMI_0F16512g1_1</fullName>
    </submittedName>
</protein>
<feature type="region of interest" description="Disordered" evidence="8">
    <location>
        <begin position="646"/>
        <end position="675"/>
    </location>
</feature>
<dbReference type="Pfam" id="PF00230">
    <property type="entry name" value="MIP"/>
    <property type="match status" value="1"/>
</dbReference>
<feature type="compositionally biased region" description="Polar residues" evidence="8">
    <location>
        <begin position="20"/>
        <end position="41"/>
    </location>
</feature>
<evidence type="ECO:0000256" key="5">
    <source>
        <dbReference type="ARBA" id="ARBA00022737"/>
    </source>
</evidence>
<dbReference type="PRINTS" id="PR00783">
    <property type="entry name" value="MINTRINSICP"/>
</dbReference>
<comment type="subcellular location">
    <subcellularLocation>
        <location evidence="1">Membrane</location>
        <topology evidence="1">Multi-pass membrane protein</topology>
    </subcellularLocation>
</comment>
<feature type="transmembrane region" description="Helical" evidence="9">
    <location>
        <begin position="377"/>
        <end position="399"/>
    </location>
</feature>
<dbReference type="SUPFAM" id="SSF81338">
    <property type="entry name" value="Aquaporin-like"/>
    <property type="match status" value="1"/>
</dbReference>
<evidence type="ECO:0000256" key="1">
    <source>
        <dbReference type="ARBA" id="ARBA00004141"/>
    </source>
</evidence>
<dbReference type="InterPro" id="IPR023271">
    <property type="entry name" value="Aquaporin-like"/>
</dbReference>
<dbReference type="EMBL" id="LT598467">
    <property type="protein sequence ID" value="SCU98861.1"/>
    <property type="molecule type" value="Genomic_DNA"/>
</dbReference>
<comment type="similarity">
    <text evidence="2">Belongs to the MIP/aquaporin (TC 1.A.8) family.</text>
</comment>
<evidence type="ECO:0000313" key="10">
    <source>
        <dbReference type="EMBL" id="SCU98861.1"/>
    </source>
</evidence>